<keyword evidence="3" id="KW-1185">Reference proteome</keyword>
<protein>
    <submittedName>
        <fullName evidence="2">Uncharacterized protein</fullName>
    </submittedName>
</protein>
<organism evidence="2 3">
    <name type="scientific">Thermomonospora umbrina</name>
    <dbReference type="NCBI Taxonomy" id="111806"/>
    <lineage>
        <taxon>Bacteria</taxon>
        <taxon>Bacillati</taxon>
        <taxon>Actinomycetota</taxon>
        <taxon>Actinomycetes</taxon>
        <taxon>Streptosporangiales</taxon>
        <taxon>Thermomonosporaceae</taxon>
        <taxon>Thermomonospora</taxon>
    </lineage>
</organism>
<sequence length="74" mass="8399">MAVGVEPAVLSEADLMRELTSLYDTRMDALRHASDQALAEHTRRSAELEAEYIRRHPDREIQPGRLREGARARG</sequence>
<evidence type="ECO:0000313" key="2">
    <source>
        <dbReference type="EMBL" id="REE96312.1"/>
    </source>
</evidence>
<dbReference type="InterPro" id="IPR046156">
    <property type="entry name" value="DUF6158"/>
</dbReference>
<dbReference type="Proteomes" id="UP000256661">
    <property type="component" value="Unassembled WGS sequence"/>
</dbReference>
<accession>A0A3D9SK61</accession>
<dbReference type="EMBL" id="QTTT01000001">
    <property type="protein sequence ID" value="REE96312.1"/>
    <property type="molecule type" value="Genomic_DNA"/>
</dbReference>
<comment type="caution">
    <text evidence="2">The sequence shown here is derived from an EMBL/GenBank/DDBJ whole genome shotgun (WGS) entry which is preliminary data.</text>
</comment>
<dbReference type="OrthoDB" id="4859584at2"/>
<reference evidence="2 3" key="1">
    <citation type="submission" date="2018-08" db="EMBL/GenBank/DDBJ databases">
        <title>Sequencing the genomes of 1000 actinobacteria strains.</title>
        <authorList>
            <person name="Klenk H.-P."/>
        </authorList>
    </citation>
    <scope>NUCLEOTIDE SEQUENCE [LARGE SCALE GENOMIC DNA]</scope>
    <source>
        <strain evidence="2 3">DSM 43927</strain>
    </source>
</reference>
<name>A0A3D9SK61_9ACTN</name>
<dbReference type="RefSeq" id="WP_116021976.1">
    <property type="nucleotide sequence ID" value="NZ_QTTT01000001.1"/>
</dbReference>
<dbReference type="Pfam" id="PF19655">
    <property type="entry name" value="DUF6158"/>
    <property type="match status" value="1"/>
</dbReference>
<evidence type="ECO:0000313" key="3">
    <source>
        <dbReference type="Proteomes" id="UP000256661"/>
    </source>
</evidence>
<evidence type="ECO:0000256" key="1">
    <source>
        <dbReference type="SAM" id="MobiDB-lite"/>
    </source>
</evidence>
<proteinExistence type="predicted"/>
<feature type="region of interest" description="Disordered" evidence="1">
    <location>
        <begin position="49"/>
        <end position="74"/>
    </location>
</feature>
<gene>
    <name evidence="2" type="ORF">DFJ69_1742</name>
</gene>
<dbReference type="AlphaFoldDB" id="A0A3D9SK61"/>